<dbReference type="Pfam" id="PF03334">
    <property type="entry name" value="PhaG_MnhG_YufB"/>
    <property type="match status" value="1"/>
</dbReference>
<dbReference type="PANTHER" id="PTHR34703">
    <property type="entry name" value="ANTIPORTER SUBUNIT MNHG2-RELATED"/>
    <property type="match status" value="1"/>
</dbReference>
<dbReference type="EMBL" id="DRYK01000066">
    <property type="protein sequence ID" value="HHP68217.1"/>
    <property type="molecule type" value="Genomic_DNA"/>
</dbReference>
<feature type="transmembrane region" description="Helical" evidence="1">
    <location>
        <begin position="69"/>
        <end position="87"/>
    </location>
</feature>
<gene>
    <name evidence="2" type="ORF">ENM60_05485</name>
</gene>
<comment type="caution">
    <text evidence="2">The sequence shown here is derived from an EMBL/GenBank/DDBJ whole genome shotgun (WGS) entry which is preliminary data.</text>
</comment>
<keyword evidence="1" id="KW-1133">Transmembrane helix</keyword>
<dbReference type="InterPro" id="IPR005133">
    <property type="entry name" value="PhaG_MnhG_YufB"/>
</dbReference>
<evidence type="ECO:0000313" key="2">
    <source>
        <dbReference type="EMBL" id="HHP68217.1"/>
    </source>
</evidence>
<keyword evidence="1" id="KW-0812">Transmembrane</keyword>
<accession>A0A7J3XZV9</accession>
<dbReference type="AlphaFoldDB" id="A0A7J3XZV9"/>
<reference evidence="2" key="1">
    <citation type="journal article" date="2020" name="mSystems">
        <title>Genome- and Community-Level Interaction Insights into Carbon Utilization and Element Cycling Functions of Hydrothermarchaeota in Hydrothermal Sediment.</title>
        <authorList>
            <person name="Zhou Z."/>
            <person name="Liu Y."/>
            <person name="Xu W."/>
            <person name="Pan J."/>
            <person name="Luo Z.H."/>
            <person name="Li M."/>
        </authorList>
    </citation>
    <scope>NUCLEOTIDE SEQUENCE [LARGE SCALE GENOMIC DNA]</scope>
    <source>
        <strain evidence="2">SpSt-110</strain>
    </source>
</reference>
<proteinExistence type="predicted"/>
<keyword evidence="1" id="KW-0472">Membrane</keyword>
<name>A0A7J3XZV9_9CREN</name>
<dbReference type="GO" id="GO:0015385">
    <property type="term" value="F:sodium:proton antiporter activity"/>
    <property type="evidence" value="ECO:0007669"/>
    <property type="project" value="TreeGrafter"/>
</dbReference>
<feature type="transmembrane region" description="Helical" evidence="1">
    <location>
        <begin position="40"/>
        <end position="63"/>
    </location>
</feature>
<organism evidence="2">
    <name type="scientific">Thermogladius calderae</name>
    <dbReference type="NCBI Taxonomy" id="1200300"/>
    <lineage>
        <taxon>Archaea</taxon>
        <taxon>Thermoproteota</taxon>
        <taxon>Thermoprotei</taxon>
        <taxon>Desulfurococcales</taxon>
        <taxon>Desulfurococcaceae</taxon>
        <taxon>Thermogladius</taxon>
    </lineage>
</organism>
<evidence type="ECO:0000256" key="1">
    <source>
        <dbReference type="SAM" id="Phobius"/>
    </source>
</evidence>
<feature type="transmembrane region" description="Helical" evidence="1">
    <location>
        <begin position="6"/>
        <end position="28"/>
    </location>
</feature>
<dbReference type="PANTHER" id="PTHR34703:SF1">
    <property type="entry name" value="ANTIPORTER SUBUNIT MNHG2-RELATED"/>
    <property type="match status" value="1"/>
</dbReference>
<sequence length="128" mass="13324">MIEDILVYAGLALIGLGAVAQLISGIGVNRFRNFYLRLHAATIGSIWGCVYPITGAGLVALGYRELGEYSTFMAGAAFITSFLILVLSPAGSHALARAAHKSRLVLVEPCVHDALDESMCARGGGSGA</sequence>
<protein>
    <submittedName>
        <fullName evidence="2">Cation:proton antiporter</fullName>
    </submittedName>
</protein>
<dbReference type="NCBIfam" id="TIGR01300">
    <property type="entry name" value="CPA3_mnhG_phaG"/>
    <property type="match status" value="1"/>
</dbReference>